<reference evidence="3" key="1">
    <citation type="journal article" date="2012" name="Science">
        <title>The Paleozoic origin of enzymatic lignin decomposition reconstructed from 31 fungal genomes.</title>
        <authorList>
            <person name="Floudas D."/>
            <person name="Binder M."/>
            <person name="Riley R."/>
            <person name="Barry K."/>
            <person name="Blanchette R.A."/>
            <person name="Henrissat B."/>
            <person name="Martinez A.T."/>
            <person name="Otillar R."/>
            <person name="Spatafora J.W."/>
            <person name="Yadav J.S."/>
            <person name="Aerts A."/>
            <person name="Benoit I."/>
            <person name="Boyd A."/>
            <person name="Carlson A."/>
            <person name="Copeland A."/>
            <person name="Coutinho P.M."/>
            <person name="de Vries R.P."/>
            <person name="Ferreira P."/>
            <person name="Findley K."/>
            <person name="Foster B."/>
            <person name="Gaskell J."/>
            <person name="Glotzer D."/>
            <person name="Gorecki P."/>
            <person name="Heitman J."/>
            <person name="Hesse C."/>
            <person name="Hori C."/>
            <person name="Igarashi K."/>
            <person name="Jurgens J.A."/>
            <person name="Kallen N."/>
            <person name="Kersten P."/>
            <person name="Kohler A."/>
            <person name="Kuees U."/>
            <person name="Kumar T.K.A."/>
            <person name="Kuo A."/>
            <person name="LaButti K."/>
            <person name="Larrondo L.F."/>
            <person name="Lindquist E."/>
            <person name="Ling A."/>
            <person name="Lombard V."/>
            <person name="Lucas S."/>
            <person name="Lundell T."/>
            <person name="Martin R."/>
            <person name="McLaughlin D.J."/>
            <person name="Morgenstern I."/>
            <person name="Morin E."/>
            <person name="Murat C."/>
            <person name="Nagy L.G."/>
            <person name="Nolan M."/>
            <person name="Ohm R.A."/>
            <person name="Patyshakuliyeva A."/>
            <person name="Rokas A."/>
            <person name="Ruiz-Duenas F.J."/>
            <person name="Sabat G."/>
            <person name="Salamov A."/>
            <person name="Samejima M."/>
            <person name="Schmutz J."/>
            <person name="Slot J.C."/>
            <person name="St John F."/>
            <person name="Stenlid J."/>
            <person name="Sun H."/>
            <person name="Sun S."/>
            <person name="Syed K."/>
            <person name="Tsang A."/>
            <person name="Wiebenga A."/>
            <person name="Young D."/>
            <person name="Pisabarro A."/>
            <person name="Eastwood D.C."/>
            <person name="Martin F."/>
            <person name="Cullen D."/>
            <person name="Grigoriev I.V."/>
            <person name="Hibbett D.S."/>
        </authorList>
    </citation>
    <scope>NUCLEOTIDE SEQUENCE [LARGE SCALE GENOMIC DNA]</scope>
    <source>
        <strain evidence="3">TFB10046</strain>
    </source>
</reference>
<proteinExistence type="predicted"/>
<evidence type="ECO:0000313" key="3">
    <source>
        <dbReference type="Proteomes" id="UP000006514"/>
    </source>
</evidence>
<evidence type="ECO:0000256" key="1">
    <source>
        <dbReference type="SAM" id="MobiDB-lite"/>
    </source>
</evidence>
<name>J0L7J0_AURST</name>
<feature type="compositionally biased region" description="Low complexity" evidence="1">
    <location>
        <begin position="134"/>
        <end position="144"/>
    </location>
</feature>
<feature type="non-terminal residue" evidence="2">
    <location>
        <position position="438"/>
    </location>
</feature>
<sequence>MSVQIDEDADMLSAYSVDHWEHPDPPEELADLPNARIVLDTVCNIRAELRRLNKDVARVNAALATPAGTLWKWADSWTASQLTELATAMSPAAVEGDAEMCLAHLSCAQPTLLSTLVSDMADMKRSLALLTSQQPAAVPSAPQQPAAPAPAPAKATPANASSYAAKAARAPKPGTHVPAVRAKPPAPTTARARHHPQRLVLKVRATAELAAHVRDNPSLLRSNVNAVLERHKTSAGASLRVSSISTTASGNVVVVAADPFTAADLLDHAEDIAHAILPDSDAYVGADCDQAWYQVLVNGVSTRVHDVEGLPSGMEILADLNEFSSHKYDWASQPRWLGSANDLEHKTRGSVILAFKSEADALHAIEHSVCVFGQLCSARRFEDVPRLRTCDNCCGLDHTARICTKPKRCGVCGSNDHTTSSHSCDQMECEFYSTSHPA</sequence>
<protein>
    <submittedName>
        <fullName evidence="2">Uncharacterized protein</fullName>
    </submittedName>
</protein>
<accession>J0L7J0</accession>
<organism evidence="2 3">
    <name type="scientific">Auricularia subglabra (strain TFB-10046 / SS5)</name>
    <name type="common">White-rot fungus</name>
    <name type="synonym">Auricularia delicata (strain TFB10046)</name>
    <dbReference type="NCBI Taxonomy" id="717982"/>
    <lineage>
        <taxon>Eukaryota</taxon>
        <taxon>Fungi</taxon>
        <taxon>Dikarya</taxon>
        <taxon>Basidiomycota</taxon>
        <taxon>Agaricomycotina</taxon>
        <taxon>Agaricomycetes</taxon>
        <taxon>Auriculariales</taxon>
        <taxon>Auriculariaceae</taxon>
        <taxon>Auricularia</taxon>
    </lineage>
</organism>
<feature type="compositionally biased region" description="Low complexity" evidence="1">
    <location>
        <begin position="152"/>
        <end position="183"/>
    </location>
</feature>
<dbReference type="KEGG" id="adl:AURDEDRAFT_178665"/>
<keyword evidence="3" id="KW-1185">Reference proteome</keyword>
<gene>
    <name evidence="2" type="ORF">AURDEDRAFT_178665</name>
</gene>
<dbReference type="Proteomes" id="UP000006514">
    <property type="component" value="Unassembled WGS sequence"/>
</dbReference>
<feature type="region of interest" description="Disordered" evidence="1">
    <location>
        <begin position="134"/>
        <end position="194"/>
    </location>
</feature>
<dbReference type="eggNOG" id="ENOG502RC7N">
    <property type="taxonomic scope" value="Eukaryota"/>
</dbReference>
<dbReference type="InParanoid" id="J0L7J0"/>
<evidence type="ECO:0000313" key="2">
    <source>
        <dbReference type="EMBL" id="EJD32286.1"/>
    </source>
</evidence>
<dbReference type="AlphaFoldDB" id="J0L7J0"/>
<dbReference type="EMBL" id="JH689127">
    <property type="protein sequence ID" value="EJD32286.1"/>
    <property type="molecule type" value="Genomic_DNA"/>
</dbReference>